<feature type="signal peptide" evidence="2">
    <location>
        <begin position="1"/>
        <end position="20"/>
    </location>
</feature>
<dbReference type="Proteomes" id="UP000252585">
    <property type="component" value="Unassembled WGS sequence"/>
</dbReference>
<feature type="domain" description="DUF3048" evidence="3">
    <location>
        <begin position="59"/>
        <end position="201"/>
    </location>
</feature>
<protein>
    <submittedName>
        <fullName evidence="5">DUF3048 family protein</fullName>
    </submittedName>
</protein>
<evidence type="ECO:0000256" key="2">
    <source>
        <dbReference type="SAM" id="SignalP"/>
    </source>
</evidence>
<evidence type="ECO:0000313" key="6">
    <source>
        <dbReference type="Proteomes" id="UP000252585"/>
    </source>
</evidence>
<feature type="domain" description="DUF3048" evidence="4">
    <location>
        <begin position="232"/>
        <end position="336"/>
    </location>
</feature>
<dbReference type="RefSeq" id="WP_114353464.1">
    <property type="nucleotide sequence ID" value="NZ_QPJJ01000010.1"/>
</dbReference>
<accession>A0A368XCV6</accession>
<dbReference type="AlphaFoldDB" id="A0A368XCV6"/>
<organism evidence="5 6">
    <name type="scientific">Saliterribacillus persicus</name>
    <dbReference type="NCBI Taxonomy" id="930114"/>
    <lineage>
        <taxon>Bacteria</taxon>
        <taxon>Bacillati</taxon>
        <taxon>Bacillota</taxon>
        <taxon>Bacilli</taxon>
        <taxon>Bacillales</taxon>
        <taxon>Bacillaceae</taxon>
        <taxon>Saliterribacillus</taxon>
    </lineage>
</organism>
<dbReference type="Pfam" id="PF17479">
    <property type="entry name" value="DUF3048_C"/>
    <property type="match status" value="1"/>
</dbReference>
<feature type="region of interest" description="Disordered" evidence="1">
    <location>
        <begin position="25"/>
        <end position="63"/>
    </location>
</feature>
<name>A0A368XCV6_9BACI</name>
<dbReference type="SUPFAM" id="SSF159774">
    <property type="entry name" value="YerB-like"/>
    <property type="match status" value="1"/>
</dbReference>
<evidence type="ECO:0000313" key="5">
    <source>
        <dbReference type="EMBL" id="RCW65801.1"/>
    </source>
</evidence>
<evidence type="ECO:0000256" key="1">
    <source>
        <dbReference type="SAM" id="MobiDB-lite"/>
    </source>
</evidence>
<reference evidence="5 6" key="1">
    <citation type="submission" date="2018-07" db="EMBL/GenBank/DDBJ databases">
        <title>Genomic Encyclopedia of Type Strains, Phase IV (KMG-IV): sequencing the most valuable type-strain genomes for metagenomic binning, comparative biology and taxonomic classification.</title>
        <authorList>
            <person name="Goeker M."/>
        </authorList>
    </citation>
    <scope>NUCLEOTIDE SEQUENCE [LARGE SCALE GENOMIC DNA]</scope>
    <source>
        <strain evidence="5 6">DSM 27696</strain>
    </source>
</reference>
<evidence type="ECO:0000259" key="4">
    <source>
        <dbReference type="Pfam" id="PF17479"/>
    </source>
</evidence>
<evidence type="ECO:0000259" key="3">
    <source>
        <dbReference type="Pfam" id="PF11258"/>
    </source>
</evidence>
<dbReference type="Gene3D" id="3.50.90.10">
    <property type="entry name" value="YerB-like"/>
    <property type="match status" value="1"/>
</dbReference>
<dbReference type="PROSITE" id="PS51257">
    <property type="entry name" value="PROKAR_LIPOPROTEIN"/>
    <property type="match status" value="1"/>
</dbReference>
<dbReference type="Pfam" id="PF11258">
    <property type="entry name" value="DUF3048"/>
    <property type="match status" value="1"/>
</dbReference>
<dbReference type="InterPro" id="IPR021416">
    <property type="entry name" value="DUF3048_N"/>
</dbReference>
<feature type="chain" id="PRO_5039215944" evidence="2">
    <location>
        <begin position="21"/>
        <end position="355"/>
    </location>
</feature>
<dbReference type="OrthoDB" id="9779102at2"/>
<keyword evidence="2" id="KW-0732">Signal</keyword>
<dbReference type="InterPro" id="IPR023158">
    <property type="entry name" value="YerB-like_sf"/>
</dbReference>
<sequence length="355" mass="40101">MRKQLLFLIFFFVAFSLLVACSNDEETTSEPEETEPQTEEVEQEPEPEPEPEPANVYPLTGEKTDDDVSNRIVSVMVNNHPKARPQTGLSQADMVFEILAEGNITRLMAMFQSEQPEKVGPVRSAREYYFNLANDYNGIYVYHGAANFIEDMLKNGAADHINGAYYDNDKELFERSSTRVAPHNSYVLFDNVYPTAEEKGYEIESDYEPFTFLQGEETEALEGEAVTEFSLSYDGTPVRYVYQEDSEKYQRFIGQEQTIELDSEEEVLLDNVFVLETAHQVIDDAGRREIDFSSGGDAILFQKGIAKRVQWENVDGRIVPTENGEQVPFVPGKTWINVIPTSPGLDGLEMTSGAE</sequence>
<gene>
    <name evidence="5" type="ORF">DFR57_11015</name>
</gene>
<dbReference type="InterPro" id="IPR035328">
    <property type="entry name" value="DUF3048_C"/>
</dbReference>
<comment type="caution">
    <text evidence="5">The sequence shown here is derived from an EMBL/GenBank/DDBJ whole genome shotgun (WGS) entry which is preliminary data.</text>
</comment>
<proteinExistence type="predicted"/>
<feature type="compositionally biased region" description="Acidic residues" evidence="1">
    <location>
        <begin position="25"/>
        <end position="51"/>
    </location>
</feature>
<keyword evidence="6" id="KW-1185">Reference proteome</keyword>
<dbReference type="EMBL" id="QPJJ01000010">
    <property type="protein sequence ID" value="RCW65801.1"/>
    <property type="molecule type" value="Genomic_DNA"/>
</dbReference>